<dbReference type="EMBL" id="JAOUSF010000002">
    <property type="protein sequence ID" value="MCU9612780.1"/>
    <property type="molecule type" value="Genomic_DNA"/>
</dbReference>
<evidence type="ECO:0000313" key="2">
    <source>
        <dbReference type="Proteomes" id="UP001209318"/>
    </source>
</evidence>
<organism evidence="1 2">
    <name type="scientific">Perspicuibacillus lycopersici</name>
    <dbReference type="NCBI Taxonomy" id="1325689"/>
    <lineage>
        <taxon>Bacteria</taxon>
        <taxon>Bacillati</taxon>
        <taxon>Bacillota</taxon>
        <taxon>Bacilli</taxon>
        <taxon>Bacillales</taxon>
        <taxon>Bacillaceae</taxon>
        <taxon>Perspicuibacillus</taxon>
    </lineage>
</organism>
<dbReference type="Proteomes" id="UP001209318">
    <property type="component" value="Unassembled WGS sequence"/>
</dbReference>
<evidence type="ECO:0000313" key="1">
    <source>
        <dbReference type="EMBL" id="MCU9612780.1"/>
    </source>
</evidence>
<keyword evidence="2" id="KW-1185">Reference proteome</keyword>
<proteinExistence type="predicted"/>
<dbReference type="AlphaFoldDB" id="A0AAE3IVE8"/>
<dbReference type="RefSeq" id="WP_263071992.1">
    <property type="nucleotide sequence ID" value="NZ_JAOUSF010000002.1"/>
</dbReference>
<reference evidence="1" key="1">
    <citation type="submission" date="2022-10" db="EMBL/GenBank/DDBJ databases">
        <title>Description of Fervidibacillus gen. nov. in the family Fervidibacillaceae fam. nov. with two species, Fervidibacillus albus sp. nov., and Fervidibacillus halotolerans sp. nov., isolated from tidal flat sediments.</title>
        <authorList>
            <person name="Kwon K.K."/>
            <person name="Yang S.-H."/>
        </authorList>
    </citation>
    <scope>NUCLEOTIDE SEQUENCE</scope>
    <source>
        <strain evidence="1">JCM 19140</strain>
    </source>
</reference>
<protein>
    <submittedName>
        <fullName evidence="1">Uncharacterized protein</fullName>
    </submittedName>
</protein>
<name>A0AAE3IVE8_9BACI</name>
<gene>
    <name evidence="1" type="ORF">OEV98_04360</name>
</gene>
<sequence length="84" mass="9782">MLIKKAIASLFIFFLLLLGAWLLNNNHEEEPTINLEQMNNGEASYYTIPLSTTPEEVHAETISKDKTTFKPREYIKFHKRLAEE</sequence>
<comment type="caution">
    <text evidence="1">The sequence shown here is derived from an EMBL/GenBank/DDBJ whole genome shotgun (WGS) entry which is preliminary data.</text>
</comment>
<accession>A0AAE3IVE8</accession>